<dbReference type="EMBL" id="UINC01180453">
    <property type="protein sequence ID" value="SVD89654.1"/>
    <property type="molecule type" value="Genomic_DNA"/>
</dbReference>
<protein>
    <recommendedName>
        <fullName evidence="3">DUF1648 domain-containing protein</fullName>
    </recommendedName>
</protein>
<proteinExistence type="predicted"/>
<keyword evidence="1" id="KW-0812">Transmembrane</keyword>
<name>A0A382Z2A6_9ZZZZ</name>
<reference evidence="2" key="1">
    <citation type="submission" date="2018-05" db="EMBL/GenBank/DDBJ databases">
        <authorList>
            <person name="Lanie J.A."/>
            <person name="Ng W.-L."/>
            <person name="Kazmierczak K.M."/>
            <person name="Andrzejewski T.M."/>
            <person name="Davidsen T.M."/>
            <person name="Wayne K.J."/>
            <person name="Tettelin H."/>
            <person name="Glass J.I."/>
            <person name="Rusch D."/>
            <person name="Podicherti R."/>
            <person name="Tsui H.-C.T."/>
            <person name="Winkler M.E."/>
        </authorList>
    </citation>
    <scope>NUCLEOTIDE SEQUENCE</scope>
</reference>
<feature type="transmembrane region" description="Helical" evidence="1">
    <location>
        <begin position="61"/>
        <end position="80"/>
    </location>
</feature>
<dbReference type="AlphaFoldDB" id="A0A382Z2A6"/>
<feature type="transmembrane region" description="Helical" evidence="1">
    <location>
        <begin position="20"/>
        <end position="40"/>
    </location>
</feature>
<feature type="transmembrane region" description="Helical" evidence="1">
    <location>
        <begin position="123"/>
        <end position="142"/>
    </location>
</feature>
<evidence type="ECO:0000256" key="1">
    <source>
        <dbReference type="SAM" id="Phobius"/>
    </source>
</evidence>
<accession>A0A382Z2A6</accession>
<evidence type="ECO:0008006" key="3">
    <source>
        <dbReference type="Google" id="ProtNLM"/>
    </source>
</evidence>
<gene>
    <name evidence="2" type="ORF">METZ01_LOCUS442508</name>
</gene>
<keyword evidence="1" id="KW-1133">Transmembrane helix</keyword>
<feature type="transmembrane region" description="Helical" evidence="1">
    <location>
        <begin position="163"/>
        <end position="181"/>
    </location>
</feature>
<keyword evidence="1" id="KW-0472">Membrane</keyword>
<organism evidence="2">
    <name type="scientific">marine metagenome</name>
    <dbReference type="NCBI Taxonomy" id="408172"/>
    <lineage>
        <taxon>unclassified sequences</taxon>
        <taxon>metagenomes</taxon>
        <taxon>ecological metagenomes</taxon>
    </lineage>
</organism>
<sequence length="182" mass="20092">METIMETPLKPHYAFQPLTIIRIVSWLLAIGALSAVIFGYESLPDELPVSRWHSSNKTWLLAVRVPLINILSLGLIEMLGRSLSRYDGDSNEYWITPVLLLTAGSKAVIESVEILTLPDSSKIVPLLLAVIVLTGILISLWCGKSLLRNKNWKKMTTTAGEKVVLTVLVAAFIVLNLPLLFG</sequence>
<evidence type="ECO:0000313" key="2">
    <source>
        <dbReference type="EMBL" id="SVD89654.1"/>
    </source>
</evidence>